<accession>A0AAV6Y5T4</accession>
<dbReference type="InterPro" id="IPR005162">
    <property type="entry name" value="Retrotrans_gag_dom"/>
</dbReference>
<dbReference type="AlphaFoldDB" id="A0AAV6Y5T4"/>
<dbReference type="Pfam" id="PF03732">
    <property type="entry name" value="Retrotrans_gag"/>
    <property type="match status" value="1"/>
</dbReference>
<reference evidence="2" key="1">
    <citation type="submission" date="2019-10" db="EMBL/GenBank/DDBJ databases">
        <authorList>
            <person name="Zhang R."/>
            <person name="Pan Y."/>
            <person name="Wang J."/>
            <person name="Ma R."/>
            <person name="Yu S."/>
        </authorList>
    </citation>
    <scope>NUCLEOTIDE SEQUENCE</scope>
    <source>
        <strain evidence="2">LA-IB0</strain>
        <tissue evidence="2">Leaf</tissue>
    </source>
</reference>
<proteinExistence type="predicted"/>
<organism evidence="2 3">
    <name type="scientific">Buddleja alternifolia</name>
    <dbReference type="NCBI Taxonomy" id="168488"/>
    <lineage>
        <taxon>Eukaryota</taxon>
        <taxon>Viridiplantae</taxon>
        <taxon>Streptophyta</taxon>
        <taxon>Embryophyta</taxon>
        <taxon>Tracheophyta</taxon>
        <taxon>Spermatophyta</taxon>
        <taxon>Magnoliopsida</taxon>
        <taxon>eudicotyledons</taxon>
        <taxon>Gunneridae</taxon>
        <taxon>Pentapetalae</taxon>
        <taxon>asterids</taxon>
        <taxon>lamiids</taxon>
        <taxon>Lamiales</taxon>
        <taxon>Scrophulariaceae</taxon>
        <taxon>Buddlejeae</taxon>
        <taxon>Buddleja</taxon>
    </lineage>
</organism>
<dbReference type="EMBL" id="WHWC01000003">
    <property type="protein sequence ID" value="KAG8386800.1"/>
    <property type="molecule type" value="Genomic_DNA"/>
</dbReference>
<evidence type="ECO:0000313" key="2">
    <source>
        <dbReference type="EMBL" id="KAG8386800.1"/>
    </source>
</evidence>
<dbReference type="Proteomes" id="UP000826271">
    <property type="component" value="Unassembled WGS sequence"/>
</dbReference>
<sequence>MTMHNLSDALNSEIFVTTLTGQAQEWFTNLPTGCIADYIQFMRKFDYHFASKQKDRLMRKKINLMITALKMRPFADALIRDRPSDMEELMMIAHKYIYAEEMNEIKSEERRVQKQLKGKAQEKIKVQEMIAWTNMAD</sequence>
<name>A0AAV6Y5T4_9LAMI</name>
<keyword evidence="3" id="KW-1185">Reference proteome</keyword>
<gene>
    <name evidence="2" type="ORF">BUALT_Bualt03G0186500</name>
</gene>
<comment type="caution">
    <text evidence="2">The sequence shown here is derived from an EMBL/GenBank/DDBJ whole genome shotgun (WGS) entry which is preliminary data.</text>
</comment>
<protein>
    <recommendedName>
        <fullName evidence="1">Retrotransposon gag domain-containing protein</fullName>
    </recommendedName>
</protein>
<evidence type="ECO:0000313" key="3">
    <source>
        <dbReference type="Proteomes" id="UP000826271"/>
    </source>
</evidence>
<evidence type="ECO:0000259" key="1">
    <source>
        <dbReference type="Pfam" id="PF03732"/>
    </source>
</evidence>
<feature type="domain" description="Retrotransposon gag" evidence="1">
    <location>
        <begin position="14"/>
        <end position="62"/>
    </location>
</feature>